<evidence type="ECO:0000313" key="3">
    <source>
        <dbReference type="Proteomes" id="UP000566819"/>
    </source>
</evidence>
<organism evidence="2 3">
    <name type="scientific">Cudoniella acicularis</name>
    <dbReference type="NCBI Taxonomy" id="354080"/>
    <lineage>
        <taxon>Eukaryota</taxon>
        <taxon>Fungi</taxon>
        <taxon>Dikarya</taxon>
        <taxon>Ascomycota</taxon>
        <taxon>Pezizomycotina</taxon>
        <taxon>Leotiomycetes</taxon>
        <taxon>Helotiales</taxon>
        <taxon>Tricladiaceae</taxon>
        <taxon>Cudoniella</taxon>
    </lineage>
</organism>
<protein>
    <submittedName>
        <fullName evidence="2">Uncharacterized protein</fullName>
    </submittedName>
</protein>
<feature type="transmembrane region" description="Helical" evidence="1">
    <location>
        <begin position="70"/>
        <end position="91"/>
    </location>
</feature>
<keyword evidence="1" id="KW-0812">Transmembrane</keyword>
<dbReference type="OrthoDB" id="8904098at2759"/>
<dbReference type="Gene3D" id="1.20.1250.20">
    <property type="entry name" value="MFS general substrate transporter like domains"/>
    <property type="match status" value="1"/>
</dbReference>
<dbReference type="InterPro" id="IPR036259">
    <property type="entry name" value="MFS_trans_sf"/>
</dbReference>
<accession>A0A8H4VWC7</accession>
<name>A0A8H4VWC7_9HELO</name>
<reference evidence="2 3" key="1">
    <citation type="submission" date="2020-03" db="EMBL/GenBank/DDBJ databases">
        <title>Draft Genome Sequence of Cudoniella acicularis.</title>
        <authorList>
            <person name="Buettner E."/>
            <person name="Kellner H."/>
        </authorList>
    </citation>
    <scope>NUCLEOTIDE SEQUENCE [LARGE SCALE GENOMIC DNA]</scope>
    <source>
        <strain evidence="2 3">DSM 108380</strain>
    </source>
</reference>
<keyword evidence="3" id="KW-1185">Reference proteome</keyword>
<proteinExistence type="predicted"/>
<dbReference type="AlphaFoldDB" id="A0A8H4VWC7"/>
<sequence length="129" mass="14163">MIISAIPSILQAGTAIGPFALSLYMLGDGSKAIVDPEATSESVMLWFYLLIHIGGFFEVATSYTAKYIGFWVSFLLPGIVYFILPTLLVFINKRLKKLPPRGSALGNFVKVNLLALRKARICGFGRKGY</sequence>
<feature type="transmembrane region" description="Helical" evidence="1">
    <location>
        <begin position="6"/>
        <end position="24"/>
    </location>
</feature>
<dbReference type="EMBL" id="JAAMPI010001478">
    <property type="protein sequence ID" value="KAF4625048.1"/>
    <property type="molecule type" value="Genomic_DNA"/>
</dbReference>
<gene>
    <name evidence="2" type="ORF">G7Y89_g13122</name>
</gene>
<keyword evidence="1" id="KW-0472">Membrane</keyword>
<feature type="transmembrane region" description="Helical" evidence="1">
    <location>
        <begin position="45"/>
        <end position="64"/>
    </location>
</feature>
<keyword evidence="1" id="KW-1133">Transmembrane helix</keyword>
<comment type="caution">
    <text evidence="2">The sequence shown here is derived from an EMBL/GenBank/DDBJ whole genome shotgun (WGS) entry which is preliminary data.</text>
</comment>
<evidence type="ECO:0000313" key="2">
    <source>
        <dbReference type="EMBL" id="KAF4625048.1"/>
    </source>
</evidence>
<evidence type="ECO:0000256" key="1">
    <source>
        <dbReference type="SAM" id="Phobius"/>
    </source>
</evidence>
<dbReference type="Proteomes" id="UP000566819">
    <property type="component" value="Unassembled WGS sequence"/>
</dbReference>